<evidence type="ECO:0000313" key="3">
    <source>
        <dbReference type="EMBL" id="OCT45465.1"/>
    </source>
</evidence>
<feature type="compositionally biased region" description="Acidic residues" evidence="2">
    <location>
        <begin position="7"/>
        <end position="21"/>
    </location>
</feature>
<dbReference type="AlphaFoldDB" id="A0A1C1CAB8"/>
<feature type="compositionally biased region" description="Basic and acidic residues" evidence="2">
    <location>
        <begin position="110"/>
        <end position="133"/>
    </location>
</feature>
<name>A0A1C1CAB8_9EURO</name>
<evidence type="ECO:0000256" key="1">
    <source>
        <dbReference type="SAM" id="Coils"/>
    </source>
</evidence>
<dbReference type="Proteomes" id="UP000094526">
    <property type="component" value="Unassembled WGS sequence"/>
</dbReference>
<gene>
    <name evidence="3" type="ORF">CLCR_01749</name>
</gene>
<proteinExistence type="predicted"/>
<keyword evidence="4" id="KW-1185">Reference proteome</keyword>
<organism evidence="3 4">
    <name type="scientific">Cladophialophora carrionii</name>
    <dbReference type="NCBI Taxonomy" id="86049"/>
    <lineage>
        <taxon>Eukaryota</taxon>
        <taxon>Fungi</taxon>
        <taxon>Dikarya</taxon>
        <taxon>Ascomycota</taxon>
        <taxon>Pezizomycotina</taxon>
        <taxon>Eurotiomycetes</taxon>
        <taxon>Chaetothyriomycetidae</taxon>
        <taxon>Chaetothyriales</taxon>
        <taxon>Herpotrichiellaceae</taxon>
        <taxon>Cladophialophora</taxon>
    </lineage>
</organism>
<feature type="coiled-coil region" evidence="1">
    <location>
        <begin position="21"/>
        <end position="55"/>
    </location>
</feature>
<dbReference type="VEuPathDB" id="FungiDB:CLCR_01749"/>
<protein>
    <submittedName>
        <fullName evidence="3">Uncharacterized protein</fullName>
    </submittedName>
</protein>
<evidence type="ECO:0000313" key="4">
    <source>
        <dbReference type="Proteomes" id="UP000094526"/>
    </source>
</evidence>
<sequence>MSGHDYTEEEFDAQGEHDEDNQDYHENVSDIINELHQMQEAMDHLIQDMECLKDHDTWHKVGGYLSRLAHQFSILEQEYKQHAHQHLSHMSSGGWVHGGNQEWEDQPEEGGEHGDGGENKEGGNDEDGDKYGGDGDDYGDGW</sequence>
<reference evidence="4" key="1">
    <citation type="submission" date="2015-07" db="EMBL/GenBank/DDBJ databases">
        <authorList>
            <person name="Teixeira M.M."/>
            <person name="Souza R.C."/>
            <person name="Almeida L.G."/>
            <person name="Vicente V.A."/>
            <person name="de Hoog S."/>
            <person name="Bocca A.L."/>
            <person name="de Almeida S.R."/>
            <person name="Vasconcelos A.T."/>
            <person name="Felipe M.S."/>
        </authorList>
    </citation>
    <scope>NUCLEOTIDE SEQUENCE [LARGE SCALE GENOMIC DNA]</scope>
    <source>
        <strain evidence="4">KSF</strain>
    </source>
</reference>
<feature type="region of interest" description="Disordered" evidence="2">
    <location>
        <begin position="80"/>
        <end position="142"/>
    </location>
</feature>
<dbReference type="EMBL" id="LGRB01000019">
    <property type="protein sequence ID" value="OCT45465.1"/>
    <property type="molecule type" value="Genomic_DNA"/>
</dbReference>
<accession>A0A1C1CAB8</accession>
<feature type="region of interest" description="Disordered" evidence="2">
    <location>
        <begin position="1"/>
        <end position="21"/>
    </location>
</feature>
<comment type="caution">
    <text evidence="3">The sequence shown here is derived from an EMBL/GenBank/DDBJ whole genome shotgun (WGS) entry which is preliminary data.</text>
</comment>
<evidence type="ECO:0000256" key="2">
    <source>
        <dbReference type="SAM" id="MobiDB-lite"/>
    </source>
</evidence>
<keyword evidence="1" id="KW-0175">Coiled coil</keyword>